<evidence type="ECO:0000313" key="2">
    <source>
        <dbReference type="Proteomes" id="UP000886595"/>
    </source>
</evidence>
<dbReference type="Gene3D" id="1.50.10.10">
    <property type="match status" value="1"/>
</dbReference>
<dbReference type="InterPro" id="IPR008928">
    <property type="entry name" value="6-hairpin_glycosidase_sf"/>
</dbReference>
<reference evidence="1 2" key="1">
    <citation type="submission" date="2020-02" db="EMBL/GenBank/DDBJ databases">
        <authorList>
            <person name="Ma Q."/>
            <person name="Huang Y."/>
            <person name="Song X."/>
            <person name="Pei D."/>
        </authorList>
    </citation>
    <scope>NUCLEOTIDE SEQUENCE [LARGE SCALE GENOMIC DNA]</scope>
    <source>
        <strain evidence="1">Sxm20200214</strain>
        <tissue evidence="1">Leaf</tissue>
    </source>
</reference>
<accession>A0A8X7WN59</accession>
<dbReference type="Proteomes" id="UP000886595">
    <property type="component" value="Unassembled WGS sequence"/>
</dbReference>
<proteinExistence type="predicted"/>
<dbReference type="GO" id="GO:0005975">
    <property type="term" value="P:carbohydrate metabolic process"/>
    <property type="evidence" value="ECO:0007669"/>
    <property type="project" value="InterPro"/>
</dbReference>
<dbReference type="SUPFAM" id="SSF48208">
    <property type="entry name" value="Six-hairpin glycosidases"/>
    <property type="match status" value="1"/>
</dbReference>
<dbReference type="InterPro" id="IPR012341">
    <property type="entry name" value="6hp_glycosidase-like_sf"/>
</dbReference>
<dbReference type="EMBL" id="JAAMPC010000001">
    <property type="protein sequence ID" value="KAG2331845.1"/>
    <property type="molecule type" value="Genomic_DNA"/>
</dbReference>
<keyword evidence="2" id="KW-1185">Reference proteome</keyword>
<protein>
    <submittedName>
        <fullName evidence="1">Uncharacterized protein</fullName>
    </submittedName>
</protein>
<evidence type="ECO:0000313" key="1">
    <source>
        <dbReference type="EMBL" id="KAG2331845.1"/>
    </source>
</evidence>
<gene>
    <name evidence="1" type="ORF">Bca52824_003025</name>
</gene>
<organism evidence="1 2">
    <name type="scientific">Brassica carinata</name>
    <name type="common">Ethiopian mustard</name>
    <name type="synonym">Abyssinian cabbage</name>
    <dbReference type="NCBI Taxonomy" id="52824"/>
    <lineage>
        <taxon>Eukaryota</taxon>
        <taxon>Viridiplantae</taxon>
        <taxon>Streptophyta</taxon>
        <taxon>Embryophyta</taxon>
        <taxon>Tracheophyta</taxon>
        <taxon>Spermatophyta</taxon>
        <taxon>Magnoliopsida</taxon>
        <taxon>eudicotyledons</taxon>
        <taxon>Gunneridae</taxon>
        <taxon>Pentapetalae</taxon>
        <taxon>rosids</taxon>
        <taxon>malvids</taxon>
        <taxon>Brassicales</taxon>
        <taxon>Brassicaceae</taxon>
        <taxon>Brassiceae</taxon>
        <taxon>Brassica</taxon>
    </lineage>
</organism>
<name>A0A8X7WN59_BRACI</name>
<dbReference type="AlphaFoldDB" id="A0A8X7WN59"/>
<comment type="caution">
    <text evidence="1">The sequence shown here is derived from an EMBL/GenBank/DDBJ whole genome shotgun (WGS) entry which is preliminary data.</text>
</comment>
<sequence>MKEKTNKNSADTTGTEVAAETAASMASKYLVFKDSDPHDSATVWEATMAVSSPWKLKIGVILSGGQAPG</sequence>